<dbReference type="OrthoDB" id="4308386at2"/>
<keyword evidence="3" id="KW-1185">Reference proteome</keyword>
<dbReference type="GeneID" id="91487592"/>
<feature type="region of interest" description="Disordered" evidence="1">
    <location>
        <begin position="387"/>
        <end position="657"/>
    </location>
</feature>
<dbReference type="HOGENOM" id="CLU_027489_0_0_11"/>
<accession>D7B991</accession>
<dbReference type="STRING" id="446468.Ndas_5369"/>
<dbReference type="AlphaFoldDB" id="D7B991"/>
<sequence length="657" mass="69809">MTDEFRAAFQRVLDTAASQAPAFPAAVHDVFRLSSQVPVEELAIAMEALAPVLGDSEPVAGIAADLAVLAGALVEAGAPAGQVGLEVLRQLGSYGQAAVAFMHAWDKTGGGQLPAPNDVSAADEQRVEEVLGENAPLATVGWWTSLRYGLAAKAMLGDPGVRAAVRADSSALEGLTQIVHALSTQLSEFVEVNELLRMAEASTLLVLDRTSRRGFQVRFDGIGDNFQLHTLLADALIGKEGRLVPGTRPDPRWTAACLDAPVDPLADVVRGEWDLVGGDGTWVGNEALPGDIPLVDGTRVLVLEPQSLSHSWRAGRRHPHIPGSLEVLEELRHEDAAAWWTRIHMAGSVRHPMAPPIEHDETGTHRTQAPRHFGVAAHFAEVDSGPMSASFRSLEPEADDDPLPGETGAAAAEPQSPPDPWETPSQDRDGSPGTEAPEPHPWAADPLPSRTRAEPPEAPLAGDPLSDPFSDPLSGPREPWRSGGAVEEPDSWGTAEPMSEWRSPEPLGFRTPTEADESTDRARPWPLAASENSWSGAEPISEWRSPEPLDSRPPAEPEEHMGQAGRTGPDRSWNPAAPEDPLGAWGQPEAPESRAAGPARPLDATDPAEAEDTADSGGHGDDKRPGARLLPPMPPGVSDSWAWAPGWKWPAPPGSSD</sequence>
<dbReference type="RefSeq" id="WP_013156356.1">
    <property type="nucleotide sequence ID" value="NC_014211.1"/>
</dbReference>
<reference evidence="2 3" key="1">
    <citation type="journal article" date="2010" name="Stand. Genomic Sci.">
        <title>Complete genome sequence of Nocardiopsis dassonvillei type strain (IMRU 509).</title>
        <authorList>
            <person name="Sun H."/>
            <person name="Lapidus A."/>
            <person name="Nolan M."/>
            <person name="Lucas S."/>
            <person name="Del Rio T.G."/>
            <person name="Tice H."/>
            <person name="Cheng J.F."/>
            <person name="Tapia R."/>
            <person name="Han C."/>
            <person name="Goodwin L."/>
            <person name="Pitluck S."/>
            <person name="Pagani I."/>
            <person name="Ivanova N."/>
            <person name="Mavromatis K."/>
            <person name="Mikhailova N."/>
            <person name="Pati A."/>
            <person name="Chen A."/>
            <person name="Palaniappan K."/>
            <person name="Land M."/>
            <person name="Hauser L."/>
            <person name="Chang Y.J."/>
            <person name="Jeffries C.D."/>
            <person name="Djao O.D."/>
            <person name="Rohde M."/>
            <person name="Sikorski J."/>
            <person name="Goker M."/>
            <person name="Woyke T."/>
            <person name="Bristow J."/>
            <person name="Eisen J.A."/>
            <person name="Markowitz V."/>
            <person name="Hugenholtz P."/>
            <person name="Kyrpides N.C."/>
            <person name="Klenk H.P."/>
        </authorList>
    </citation>
    <scope>NUCLEOTIDE SEQUENCE [LARGE SCALE GENOMIC DNA]</scope>
    <source>
        <strain evidence="3">ATCC 23218 / DSM 43111 / CIP 107115 / JCM 7437 / KCTC 9190 / NBRC 14626 / NCTC 10488 / NRRL B-5397 / IMRU 509</strain>
        <plasmid evidence="3">Chromosome 2</plasmid>
    </source>
</reference>
<proteinExistence type="predicted"/>
<evidence type="ECO:0000313" key="3">
    <source>
        <dbReference type="Proteomes" id="UP000002219"/>
    </source>
</evidence>
<dbReference type="Proteomes" id="UP000002219">
    <property type="component" value="Chromosome 2"/>
</dbReference>
<dbReference type="eggNOG" id="COG3170">
    <property type="taxonomic scope" value="Bacteria"/>
</dbReference>
<organism evidence="2 3">
    <name type="scientific">Nocardiopsis dassonvillei (strain ATCC 23218 / DSM 43111 / CIP 107115 / JCM 7437 / KCTC 9190 / NBRC 14626 / NCTC 10488 / NRRL B-5397 / IMRU 509)</name>
    <name type="common">Actinomadura dassonvillei</name>
    <dbReference type="NCBI Taxonomy" id="446468"/>
    <lineage>
        <taxon>Bacteria</taxon>
        <taxon>Bacillati</taxon>
        <taxon>Actinomycetota</taxon>
        <taxon>Actinomycetes</taxon>
        <taxon>Streptosporangiales</taxon>
        <taxon>Nocardiopsidaceae</taxon>
        <taxon>Nocardiopsis</taxon>
    </lineage>
</organism>
<geneLocation type="plasmid" evidence="3">
    <name>pNDAS01</name>
</geneLocation>
<feature type="compositionally biased region" description="Low complexity" evidence="1">
    <location>
        <begin position="640"/>
        <end position="649"/>
    </location>
</feature>
<dbReference type="EMBL" id="CP002041">
    <property type="protein sequence ID" value="ADH70749.1"/>
    <property type="molecule type" value="Genomic_DNA"/>
</dbReference>
<evidence type="ECO:0000313" key="2">
    <source>
        <dbReference type="EMBL" id="ADH70749.1"/>
    </source>
</evidence>
<gene>
    <name evidence="2" type="ordered locus">Ndas_5369</name>
</gene>
<protein>
    <submittedName>
        <fullName evidence="2">Uncharacterized protein</fullName>
    </submittedName>
</protein>
<feature type="compositionally biased region" description="Basic and acidic residues" evidence="1">
    <location>
        <begin position="544"/>
        <end position="561"/>
    </location>
</feature>
<name>D7B991_NOCDD</name>
<evidence type="ECO:0000256" key="1">
    <source>
        <dbReference type="SAM" id="MobiDB-lite"/>
    </source>
</evidence>
<dbReference type="KEGG" id="nda:Ndas_5369"/>